<evidence type="ECO:0000256" key="8">
    <source>
        <dbReference type="ARBA" id="ARBA00022801"/>
    </source>
</evidence>
<evidence type="ECO:0000256" key="11">
    <source>
        <dbReference type="ARBA" id="ARBA00030854"/>
    </source>
</evidence>
<dbReference type="Proteomes" id="UP000691718">
    <property type="component" value="Unassembled WGS sequence"/>
</dbReference>
<comment type="catalytic activity">
    <reaction evidence="1">
        <text>GTP + H2O = 7,8-dihydroneopterin 3'-triphosphate + formate + H(+)</text>
        <dbReference type="Rhea" id="RHEA:17473"/>
        <dbReference type="ChEBI" id="CHEBI:15377"/>
        <dbReference type="ChEBI" id="CHEBI:15378"/>
        <dbReference type="ChEBI" id="CHEBI:15740"/>
        <dbReference type="ChEBI" id="CHEBI:37565"/>
        <dbReference type="ChEBI" id="CHEBI:58462"/>
        <dbReference type="EC" id="3.5.4.16"/>
    </reaction>
</comment>
<dbReference type="GO" id="GO:0008270">
    <property type="term" value="F:zinc ion binding"/>
    <property type="evidence" value="ECO:0007669"/>
    <property type="project" value="TreeGrafter"/>
</dbReference>
<dbReference type="PROSITE" id="PS00859">
    <property type="entry name" value="GTP_CYCLOHYDROL_1_1"/>
    <property type="match status" value="1"/>
</dbReference>
<dbReference type="HAMAP" id="MF_00223">
    <property type="entry name" value="FolE"/>
    <property type="match status" value="1"/>
</dbReference>
<dbReference type="GO" id="GO:0003934">
    <property type="term" value="F:GTP cyclohydrolase I activity"/>
    <property type="evidence" value="ECO:0007669"/>
    <property type="project" value="UniProtKB-EC"/>
</dbReference>
<dbReference type="InterPro" id="IPR018234">
    <property type="entry name" value="GTP_CycHdrlase_I_CS"/>
</dbReference>
<dbReference type="NCBIfam" id="NF006825">
    <property type="entry name" value="PRK09347.1-2"/>
    <property type="match status" value="1"/>
</dbReference>
<evidence type="ECO:0000256" key="9">
    <source>
        <dbReference type="ARBA" id="ARBA00023007"/>
    </source>
</evidence>
<comment type="similarity">
    <text evidence="3">Belongs to the GTP cyclohydrolase I family.</text>
</comment>
<dbReference type="NCBIfam" id="TIGR00063">
    <property type="entry name" value="folE"/>
    <property type="match status" value="1"/>
</dbReference>
<keyword evidence="14" id="KW-1185">Reference proteome</keyword>
<keyword evidence="10" id="KW-0342">GTP-binding</keyword>
<dbReference type="EMBL" id="CAJQZP010000419">
    <property type="protein sequence ID" value="CAG4960856.1"/>
    <property type="molecule type" value="Genomic_DNA"/>
</dbReference>
<keyword evidence="7" id="KW-0547">Nucleotide-binding</keyword>
<sequence>MACELAVQSVNASLMATVNGKDLNMEQPAVPPSSLIRRVSSRSIRNSISEDKENGENVNTVKGSFVSKYKKAPEALKNFHMNDVENELEVPGTPMTPRTSTTPGHEKCTFHHDLELDHRPPTREALLPDMAKSYRLLLTGLGEDPERQGLLKTPERAAKAMLFFTKGYDQSLEEVLNNAIFDEDTDEMVVVKDIEMFSMCEHHLVPFYGKVSIGYLPQGKILGLSKLARIVEIFSRRLQVQERLTKQIAIAVTQAVRPAGVAVVIEGVHMCMVMRGVQKINSKTVTSTMLGVFRDDPKTREEFLNLVHSNSVEHKARMQIPTGFAVALLMGLASAAPVSDEKFVVTRDLFPESFVVYSGEHEIVNIIVPLNGLNYAEKPNNNRKITLFFVEADEDESGKRIDQGLYVIKNGIPKKILDYGRDASAANDNSQEVYLAAKDGIYLYNYEENSAEKYGTVSDSIIGIAKENDSDVIYILTEDFEVFKVSEAGEKKEKIEEIVGAQQIVLDYKNNLYFYDADKQPFVYSKYGVKRIEGTPEHPIKAHLLRPSSNMKDSVPFIVDGKTYILSADGSAKPFDIEIAPDVQLSAYSMETLFMQYYALDKKIYEFDIVDIFEEILIYYPNMVSK</sequence>
<evidence type="ECO:0000256" key="7">
    <source>
        <dbReference type="ARBA" id="ARBA00022741"/>
    </source>
</evidence>
<evidence type="ECO:0000256" key="6">
    <source>
        <dbReference type="ARBA" id="ARBA00017272"/>
    </source>
</evidence>
<evidence type="ECO:0000256" key="4">
    <source>
        <dbReference type="ARBA" id="ARBA00011857"/>
    </source>
</evidence>
<comment type="caution">
    <text evidence="13">The sequence shown here is derived from an EMBL/GenBank/DDBJ whole genome shotgun (WGS) entry which is preliminary data.</text>
</comment>
<dbReference type="EC" id="3.5.4.16" evidence="5"/>
<dbReference type="AlphaFoldDB" id="A0A8S3WH78"/>
<keyword evidence="8" id="KW-0378">Hydrolase</keyword>
<dbReference type="GO" id="GO:0006729">
    <property type="term" value="P:tetrahydrobiopterin biosynthetic process"/>
    <property type="evidence" value="ECO:0007669"/>
    <property type="project" value="UniProtKB-KW"/>
</dbReference>
<evidence type="ECO:0000256" key="3">
    <source>
        <dbReference type="ARBA" id="ARBA00008085"/>
    </source>
</evidence>
<evidence type="ECO:0000313" key="14">
    <source>
        <dbReference type="Proteomes" id="UP000691718"/>
    </source>
</evidence>
<dbReference type="CDD" id="cd00642">
    <property type="entry name" value="GTP_cyclohydro1"/>
    <property type="match status" value="1"/>
</dbReference>
<proteinExistence type="inferred from homology"/>
<dbReference type="InterPro" id="IPR020602">
    <property type="entry name" value="GTP_CycHdrlase_I_dom"/>
</dbReference>
<dbReference type="Pfam" id="PF01227">
    <property type="entry name" value="GTP_cyclohydroI"/>
    <property type="match status" value="1"/>
</dbReference>
<dbReference type="FunFam" id="1.10.286.10:FF:000003">
    <property type="entry name" value="GTP cyclohydrolase 1"/>
    <property type="match status" value="1"/>
</dbReference>
<dbReference type="PROSITE" id="PS00860">
    <property type="entry name" value="GTP_CYCLOHYDROL_1_2"/>
    <property type="match status" value="1"/>
</dbReference>
<dbReference type="NCBIfam" id="NF006826">
    <property type="entry name" value="PRK09347.1-3"/>
    <property type="match status" value="1"/>
</dbReference>
<dbReference type="GO" id="GO:0046654">
    <property type="term" value="P:tetrahydrofolate biosynthetic process"/>
    <property type="evidence" value="ECO:0007669"/>
    <property type="project" value="InterPro"/>
</dbReference>
<evidence type="ECO:0000313" key="13">
    <source>
        <dbReference type="EMBL" id="CAG4960856.1"/>
    </source>
</evidence>
<dbReference type="OrthoDB" id="4966at2759"/>
<evidence type="ECO:0000256" key="10">
    <source>
        <dbReference type="ARBA" id="ARBA00023134"/>
    </source>
</evidence>
<protein>
    <recommendedName>
        <fullName evidence="6">GTP cyclohydrolase 1</fullName>
        <ecNumber evidence="5">3.5.4.16</ecNumber>
    </recommendedName>
    <alternativeName>
        <fullName evidence="11">GTP cyclohydrolase I</fullName>
    </alternativeName>
</protein>
<name>A0A8S3WH78_PARAO</name>
<reference evidence="13" key="1">
    <citation type="submission" date="2021-04" db="EMBL/GenBank/DDBJ databases">
        <authorList>
            <person name="Tunstrom K."/>
        </authorList>
    </citation>
    <scope>NUCLEOTIDE SEQUENCE</scope>
</reference>
<dbReference type="FunFam" id="3.30.1130.10:FF:000012">
    <property type="entry name" value="GTP cyclohydrolase 1"/>
    <property type="match status" value="1"/>
</dbReference>
<evidence type="ECO:0000256" key="5">
    <source>
        <dbReference type="ARBA" id="ARBA00012715"/>
    </source>
</evidence>
<evidence type="ECO:0000256" key="2">
    <source>
        <dbReference type="ARBA" id="ARBA00005080"/>
    </source>
</evidence>
<dbReference type="GO" id="GO:0005737">
    <property type="term" value="C:cytoplasm"/>
    <property type="evidence" value="ECO:0007669"/>
    <property type="project" value="TreeGrafter"/>
</dbReference>
<organism evidence="13 14">
    <name type="scientific">Parnassius apollo</name>
    <name type="common">Apollo butterfly</name>
    <name type="synonym">Papilio apollo</name>
    <dbReference type="NCBI Taxonomy" id="110799"/>
    <lineage>
        <taxon>Eukaryota</taxon>
        <taxon>Metazoa</taxon>
        <taxon>Ecdysozoa</taxon>
        <taxon>Arthropoda</taxon>
        <taxon>Hexapoda</taxon>
        <taxon>Insecta</taxon>
        <taxon>Pterygota</taxon>
        <taxon>Neoptera</taxon>
        <taxon>Endopterygota</taxon>
        <taxon>Lepidoptera</taxon>
        <taxon>Glossata</taxon>
        <taxon>Ditrysia</taxon>
        <taxon>Papilionoidea</taxon>
        <taxon>Papilionidae</taxon>
        <taxon>Parnassiinae</taxon>
        <taxon>Parnassini</taxon>
        <taxon>Parnassius</taxon>
        <taxon>Parnassius</taxon>
    </lineage>
</organism>
<dbReference type="InterPro" id="IPR001474">
    <property type="entry name" value="GTP_CycHdrlase_I"/>
</dbReference>
<evidence type="ECO:0000256" key="1">
    <source>
        <dbReference type="ARBA" id="ARBA00001052"/>
    </source>
</evidence>
<dbReference type="GO" id="GO:0005525">
    <property type="term" value="F:GTP binding"/>
    <property type="evidence" value="ECO:0007669"/>
    <property type="project" value="UniProtKB-KW"/>
</dbReference>
<keyword evidence="9" id="KW-0783">Tetrahydrobiopterin biosynthesis</keyword>
<dbReference type="GO" id="GO:0046148">
    <property type="term" value="P:pigment biosynthetic process"/>
    <property type="evidence" value="ECO:0007669"/>
    <property type="project" value="UniProtKB-ARBA"/>
</dbReference>
<dbReference type="PANTHER" id="PTHR11109">
    <property type="entry name" value="GTP CYCLOHYDROLASE I"/>
    <property type="match status" value="1"/>
</dbReference>
<evidence type="ECO:0000259" key="12">
    <source>
        <dbReference type="Pfam" id="PF01227"/>
    </source>
</evidence>
<dbReference type="PANTHER" id="PTHR11109:SF7">
    <property type="entry name" value="GTP CYCLOHYDROLASE 1"/>
    <property type="match status" value="1"/>
</dbReference>
<comment type="subunit">
    <text evidence="4">Toroid-shaped homodecamer, composed of two pentamers of five dimers.</text>
</comment>
<gene>
    <name evidence="13" type="ORF">PAPOLLO_LOCUS6439</name>
</gene>
<feature type="domain" description="GTP cyclohydrolase I" evidence="12">
    <location>
        <begin position="131"/>
        <end position="307"/>
    </location>
</feature>
<accession>A0A8S3WH78</accession>
<comment type="pathway">
    <text evidence="2">Cofactor biosynthesis; 7,8-dihydroneopterin triphosphate biosynthesis; 7,8-dihydroneopterin triphosphate from GTP: step 1/1.</text>
</comment>